<dbReference type="EMBL" id="CAJNOR010000617">
    <property type="protein sequence ID" value="CAF0963176.1"/>
    <property type="molecule type" value="Genomic_DNA"/>
</dbReference>
<evidence type="ECO:0000313" key="2">
    <source>
        <dbReference type="Proteomes" id="UP000663828"/>
    </source>
</evidence>
<protein>
    <submittedName>
        <fullName evidence="1">Uncharacterized protein</fullName>
    </submittedName>
</protein>
<accession>A0A814E573</accession>
<dbReference type="Proteomes" id="UP000663828">
    <property type="component" value="Unassembled WGS sequence"/>
</dbReference>
<reference evidence="1" key="1">
    <citation type="submission" date="2021-02" db="EMBL/GenBank/DDBJ databases">
        <authorList>
            <person name="Nowell W R."/>
        </authorList>
    </citation>
    <scope>NUCLEOTIDE SEQUENCE</scope>
</reference>
<name>A0A814E573_ADIRI</name>
<sequence>MAATFEEITKLLLSRKPLPPLLAPSPLDTSKRVSSTPWNQALHDDITRLQNDSTVPLFAIANLHLFNDDIGSCHDIVEKHGGHAMADYLHYILHRREGDYWNAKHVQLYENERVFVHEEFFLFRWWIRQQKSQEFQSVYLTQKYDGFGKQKNLNDLSTSAKLAEAQARAQGFVDRCEQVEKQADGQEKDRLKQLQWDEMKTVFDFARK</sequence>
<proteinExistence type="predicted"/>
<dbReference type="AlphaFoldDB" id="A0A814E573"/>
<gene>
    <name evidence="1" type="ORF">XAT740_LOCUS11288</name>
</gene>
<keyword evidence="2" id="KW-1185">Reference proteome</keyword>
<comment type="caution">
    <text evidence="1">The sequence shown here is derived from an EMBL/GenBank/DDBJ whole genome shotgun (WGS) entry which is preliminary data.</text>
</comment>
<evidence type="ECO:0000313" key="1">
    <source>
        <dbReference type="EMBL" id="CAF0963176.1"/>
    </source>
</evidence>
<organism evidence="1 2">
    <name type="scientific">Adineta ricciae</name>
    <name type="common">Rotifer</name>
    <dbReference type="NCBI Taxonomy" id="249248"/>
    <lineage>
        <taxon>Eukaryota</taxon>
        <taxon>Metazoa</taxon>
        <taxon>Spiralia</taxon>
        <taxon>Gnathifera</taxon>
        <taxon>Rotifera</taxon>
        <taxon>Eurotatoria</taxon>
        <taxon>Bdelloidea</taxon>
        <taxon>Adinetida</taxon>
        <taxon>Adinetidae</taxon>
        <taxon>Adineta</taxon>
    </lineage>
</organism>